<dbReference type="PANTHER" id="PTHR35795:SF1">
    <property type="entry name" value="BIS(5'-NUCLEOSYL)-TETRAPHOSPHATASE, SYMMETRICAL"/>
    <property type="match status" value="1"/>
</dbReference>
<dbReference type="RefSeq" id="WP_006929262.1">
    <property type="nucleotide sequence ID" value="NZ_CM001402.1"/>
</dbReference>
<feature type="domain" description="HD" evidence="2">
    <location>
        <begin position="83"/>
        <end position="211"/>
    </location>
</feature>
<dbReference type="Proteomes" id="UP000183868">
    <property type="component" value="Chromosome"/>
</dbReference>
<evidence type="ECO:0000313" key="4">
    <source>
        <dbReference type="EMBL" id="EHO42040.1"/>
    </source>
</evidence>
<dbReference type="eggNOG" id="COG0232">
    <property type="taxonomic scope" value="Bacteria"/>
</dbReference>
<dbReference type="OrthoDB" id="9803619at2"/>
<evidence type="ECO:0000313" key="5">
    <source>
        <dbReference type="Proteomes" id="UP000004671"/>
    </source>
</evidence>
<dbReference type="Proteomes" id="UP000004671">
    <property type="component" value="Chromosome"/>
</dbReference>
<dbReference type="EMBL" id="CP018099">
    <property type="protein sequence ID" value="APF17990.1"/>
    <property type="molecule type" value="Genomic_DNA"/>
</dbReference>
<dbReference type="PaxDb" id="880073-Calab_2430"/>
<accession>H1XYW9</accession>
<evidence type="ECO:0000259" key="2">
    <source>
        <dbReference type="PROSITE" id="PS51831"/>
    </source>
</evidence>
<keyword evidence="1 4" id="KW-0378">Hydrolase</keyword>
<evidence type="ECO:0000313" key="3">
    <source>
        <dbReference type="EMBL" id="APF17990.1"/>
    </source>
</evidence>
<reference evidence="3 6" key="2">
    <citation type="submission" date="2016-11" db="EMBL/GenBank/DDBJ databases">
        <title>Genomic analysis of Caldithrix abyssi and proposal of a novel bacterial phylum Caldithrichaeota.</title>
        <authorList>
            <person name="Kublanov I."/>
            <person name="Sigalova O."/>
            <person name="Gavrilov S."/>
            <person name="Lebedinsky A."/>
            <person name="Ivanova N."/>
            <person name="Daum C."/>
            <person name="Reddy T."/>
            <person name="Klenk H.P."/>
            <person name="Goker M."/>
            <person name="Reva O."/>
            <person name="Miroshnichenko M."/>
            <person name="Kyprides N."/>
            <person name="Woyke T."/>
            <person name="Gelfand M."/>
        </authorList>
    </citation>
    <scope>NUCLEOTIDE SEQUENCE [LARGE SCALE GENOMIC DNA]</scope>
    <source>
        <strain evidence="3 6">LF13</strain>
    </source>
</reference>
<name>H1XYW9_CALAY</name>
<dbReference type="InParanoid" id="H1XYW9"/>
<dbReference type="SUPFAM" id="SSF109604">
    <property type="entry name" value="HD-domain/PDEase-like"/>
    <property type="match status" value="1"/>
</dbReference>
<dbReference type="InterPro" id="IPR003607">
    <property type="entry name" value="HD/PDEase_dom"/>
</dbReference>
<keyword evidence="5" id="KW-1185">Reference proteome</keyword>
<dbReference type="GO" id="GO:0016787">
    <property type="term" value="F:hydrolase activity"/>
    <property type="evidence" value="ECO:0007669"/>
    <property type="project" value="UniProtKB-KW"/>
</dbReference>
<proteinExistence type="predicted"/>
<evidence type="ECO:0000256" key="1">
    <source>
        <dbReference type="ARBA" id="ARBA00022801"/>
    </source>
</evidence>
<dbReference type="EMBL" id="CM001402">
    <property type="protein sequence ID" value="EHO42040.1"/>
    <property type="molecule type" value="Genomic_DNA"/>
</dbReference>
<evidence type="ECO:0000313" key="6">
    <source>
        <dbReference type="Proteomes" id="UP000183868"/>
    </source>
</evidence>
<organism evidence="4 5">
    <name type="scientific">Caldithrix abyssi DSM 13497</name>
    <dbReference type="NCBI Taxonomy" id="880073"/>
    <lineage>
        <taxon>Bacteria</taxon>
        <taxon>Pseudomonadati</taxon>
        <taxon>Calditrichota</taxon>
        <taxon>Calditrichia</taxon>
        <taxon>Calditrichales</taxon>
        <taxon>Calditrichaceae</taxon>
        <taxon>Caldithrix</taxon>
    </lineage>
</organism>
<dbReference type="HOGENOM" id="CLU_028163_1_1_0"/>
<reference evidence="4 5" key="1">
    <citation type="submission" date="2011-09" db="EMBL/GenBank/DDBJ databases">
        <title>The permanent draft genome of Caldithrix abyssi DSM 13497.</title>
        <authorList>
            <consortium name="US DOE Joint Genome Institute (JGI-PGF)"/>
            <person name="Lucas S."/>
            <person name="Han J."/>
            <person name="Lapidus A."/>
            <person name="Bruce D."/>
            <person name="Goodwin L."/>
            <person name="Pitluck S."/>
            <person name="Peters L."/>
            <person name="Kyrpides N."/>
            <person name="Mavromatis K."/>
            <person name="Ivanova N."/>
            <person name="Mikhailova N."/>
            <person name="Chertkov O."/>
            <person name="Detter J.C."/>
            <person name="Tapia R."/>
            <person name="Han C."/>
            <person name="Land M."/>
            <person name="Hauser L."/>
            <person name="Markowitz V."/>
            <person name="Cheng J.-F."/>
            <person name="Hugenholtz P."/>
            <person name="Woyke T."/>
            <person name="Wu D."/>
            <person name="Spring S."/>
            <person name="Brambilla E."/>
            <person name="Klenk H.-P."/>
            <person name="Eisen J.A."/>
        </authorList>
    </citation>
    <scope>NUCLEOTIDE SEQUENCE [LARGE SCALE GENOMIC DNA]</scope>
    <source>
        <strain evidence="4 5">DSM 13497</strain>
    </source>
</reference>
<dbReference type="InterPro" id="IPR051094">
    <property type="entry name" value="Diverse_Catalytic_Enzymes"/>
</dbReference>
<dbReference type="Gene3D" id="1.10.3210.10">
    <property type="entry name" value="Hypothetical protein af1432"/>
    <property type="match status" value="1"/>
</dbReference>
<dbReference type="CDD" id="cd00077">
    <property type="entry name" value="HDc"/>
    <property type="match status" value="1"/>
</dbReference>
<sequence length="392" mass="45326">MTEKKLLQKIAEEKNRQEEKNLSLWATPNSAAVRKKNEKMVHYRPPFALDRDRIFYSGAFRRYTGKTQVIYFVSLLDEQLTSRSLHTLSVAQIARTIGRFLSLNTDLIEAIALGHDLGHPPFGHDGEVFLSEISQKYGLGHFHHNIQSLRVVDRIAKKGQGLNLTFQTRDGILSHNGEVHNQKLEPRPDKTEKDLQDYIKRMEAGEWVDMMPATLEGCVVRITDTIAYIGQDIDDAIRIGLIQREDLPPAATDVLGTSNGQIIDTLVNDVVCNSYQKNYVCFSDTISQALFELKQFNYKYIYKSAKLKINHRRIQRGFQLLFEHFLESVKKNDRESEIFQHFLLSKCDDYLRQTPDEIKVRDFLAGMTDRYFSKVLQKIVVPQMGYFKIFNE</sequence>
<dbReference type="Pfam" id="PF01966">
    <property type="entry name" value="HD"/>
    <property type="match status" value="1"/>
</dbReference>
<protein>
    <submittedName>
        <fullName evidence="4">Deoxyguanosinetriphosphate triphosphohydrolase</fullName>
    </submittedName>
    <submittedName>
        <fullName evidence="3">dGTPase</fullName>
    </submittedName>
</protein>
<dbReference type="STRING" id="880073.Cabys_1241"/>
<dbReference type="SMART" id="SM00471">
    <property type="entry name" value="HDc"/>
    <property type="match status" value="1"/>
</dbReference>
<dbReference type="AlphaFoldDB" id="H1XYW9"/>
<dbReference type="KEGG" id="caby:Cabys_1241"/>
<dbReference type="Pfam" id="PF13286">
    <property type="entry name" value="HD_assoc"/>
    <property type="match status" value="1"/>
</dbReference>
<dbReference type="FunCoup" id="H1XYW9">
    <property type="interactions" value="145"/>
</dbReference>
<gene>
    <name evidence="3" type="ORF">Cabys_1241</name>
    <name evidence="4" type="ORF">Calab_2430</name>
</gene>
<dbReference type="PANTHER" id="PTHR35795">
    <property type="entry name" value="SLR1885 PROTEIN"/>
    <property type="match status" value="1"/>
</dbReference>
<dbReference type="InterPro" id="IPR026875">
    <property type="entry name" value="PHydrolase_assoc_dom"/>
</dbReference>
<dbReference type="InterPro" id="IPR006674">
    <property type="entry name" value="HD_domain"/>
</dbReference>
<dbReference type="PROSITE" id="PS51831">
    <property type="entry name" value="HD"/>
    <property type="match status" value="1"/>
</dbReference>